<dbReference type="Pfam" id="PF13560">
    <property type="entry name" value="HTH_31"/>
    <property type="match status" value="1"/>
</dbReference>
<evidence type="ECO:0000313" key="2">
    <source>
        <dbReference type="EMBL" id="MFC0862428.1"/>
    </source>
</evidence>
<sequence>MLGVVLRHLRTQAGLSQRALGRAALYDHTRICRAEQGEILIPVEQVQALDTALRASGLLVALRAAADAAPVSVLSAGQAGIHDGEPVMLDMQTADGRTVRVTISRRDFAHLLATGALGSVLPALGNTEEAQRVARAIDEPARVDAQVIDYFRRVLAEHYAADKMLGPRSLLRPVLAQIDVLDELRRGARAAQVEPLLQVLAQYAEMAGWLHQDLGEVHAAMTWSRRAAEWAQVAGDDQMASYMLVRQANIACALTDDHPAVVQYAAAARRKASGLEPKLVALAAQQQARGLALLGEYAKCFTLLDQAGQTLRDHPEVTEPHVPVYLHHYDLDTLEEQSAACYRAAGRADAAVAILERKIANLAGNLTRDHGHLTAKLAVAVAQSPQTDPDRAAHLGHQALNVARQTGSARIRRELRTLDMELLERWPGHAEARVFHDALAAA</sequence>
<accession>A0ABV6U1Y7</accession>
<protein>
    <submittedName>
        <fullName evidence="2">Helix-turn-helix domain-containing protein</fullName>
    </submittedName>
</protein>
<proteinExistence type="predicted"/>
<dbReference type="SMART" id="SM00530">
    <property type="entry name" value="HTH_XRE"/>
    <property type="match status" value="1"/>
</dbReference>
<comment type="caution">
    <text evidence="2">The sequence shown here is derived from an EMBL/GenBank/DDBJ whole genome shotgun (WGS) entry which is preliminary data.</text>
</comment>
<gene>
    <name evidence="2" type="ORF">ACFHYQ_08975</name>
</gene>
<organism evidence="2 3">
    <name type="scientific">Sphaerimonospora cavernae</name>
    <dbReference type="NCBI Taxonomy" id="1740611"/>
    <lineage>
        <taxon>Bacteria</taxon>
        <taxon>Bacillati</taxon>
        <taxon>Actinomycetota</taxon>
        <taxon>Actinomycetes</taxon>
        <taxon>Streptosporangiales</taxon>
        <taxon>Streptosporangiaceae</taxon>
        <taxon>Sphaerimonospora</taxon>
    </lineage>
</organism>
<dbReference type="Proteomes" id="UP001589870">
    <property type="component" value="Unassembled WGS sequence"/>
</dbReference>
<evidence type="ECO:0000259" key="1">
    <source>
        <dbReference type="PROSITE" id="PS50943"/>
    </source>
</evidence>
<dbReference type="InterPro" id="IPR011990">
    <property type="entry name" value="TPR-like_helical_dom_sf"/>
</dbReference>
<dbReference type="CDD" id="cd00093">
    <property type="entry name" value="HTH_XRE"/>
    <property type="match status" value="1"/>
</dbReference>
<dbReference type="SUPFAM" id="SSF48452">
    <property type="entry name" value="TPR-like"/>
    <property type="match status" value="1"/>
</dbReference>
<reference evidence="2 3" key="1">
    <citation type="submission" date="2024-09" db="EMBL/GenBank/DDBJ databases">
        <authorList>
            <person name="Sun Q."/>
            <person name="Mori K."/>
        </authorList>
    </citation>
    <scope>NUCLEOTIDE SEQUENCE [LARGE SCALE GENOMIC DNA]</scope>
    <source>
        <strain evidence="2 3">TBRC 1851</strain>
    </source>
</reference>
<dbReference type="Gene3D" id="1.10.260.40">
    <property type="entry name" value="lambda repressor-like DNA-binding domains"/>
    <property type="match status" value="1"/>
</dbReference>
<name>A0ABV6U1Y7_9ACTN</name>
<dbReference type="EMBL" id="JBHMQT010000013">
    <property type="protein sequence ID" value="MFC0862428.1"/>
    <property type="molecule type" value="Genomic_DNA"/>
</dbReference>
<dbReference type="InterPro" id="IPR010982">
    <property type="entry name" value="Lambda_DNA-bd_dom_sf"/>
</dbReference>
<evidence type="ECO:0000313" key="3">
    <source>
        <dbReference type="Proteomes" id="UP001589870"/>
    </source>
</evidence>
<dbReference type="SUPFAM" id="SSF47413">
    <property type="entry name" value="lambda repressor-like DNA-binding domains"/>
    <property type="match status" value="1"/>
</dbReference>
<dbReference type="InterPro" id="IPR001387">
    <property type="entry name" value="Cro/C1-type_HTH"/>
</dbReference>
<dbReference type="PROSITE" id="PS50943">
    <property type="entry name" value="HTH_CROC1"/>
    <property type="match status" value="1"/>
</dbReference>
<feature type="domain" description="HTH cro/C1-type" evidence="1">
    <location>
        <begin position="6"/>
        <end position="59"/>
    </location>
</feature>
<dbReference type="RefSeq" id="WP_394300639.1">
    <property type="nucleotide sequence ID" value="NZ_JBHMQT010000013.1"/>
</dbReference>
<keyword evidence="3" id="KW-1185">Reference proteome</keyword>